<keyword evidence="2" id="KW-0238">DNA-binding</keyword>
<dbReference type="EMBL" id="LR798410">
    <property type="protein sequence ID" value="CAB5229743.1"/>
    <property type="molecule type" value="Genomic_DNA"/>
</dbReference>
<dbReference type="Gene3D" id="1.10.260.40">
    <property type="entry name" value="lambda repressor-like DNA-binding domains"/>
    <property type="match status" value="1"/>
</dbReference>
<dbReference type="GO" id="GO:0003677">
    <property type="term" value="F:DNA binding"/>
    <property type="evidence" value="ECO:0007669"/>
    <property type="project" value="UniProtKB-KW"/>
</dbReference>
<evidence type="ECO:0000313" key="2">
    <source>
        <dbReference type="EMBL" id="CAB4216066.1"/>
    </source>
</evidence>
<dbReference type="Pfam" id="PF14549">
    <property type="entry name" value="P22_Cro"/>
    <property type="match status" value="1"/>
</dbReference>
<accession>A0A6J5SQ37</accession>
<organism evidence="2">
    <name type="scientific">uncultured Caudovirales phage</name>
    <dbReference type="NCBI Taxonomy" id="2100421"/>
    <lineage>
        <taxon>Viruses</taxon>
        <taxon>Duplodnaviria</taxon>
        <taxon>Heunggongvirae</taxon>
        <taxon>Uroviricota</taxon>
        <taxon>Caudoviricetes</taxon>
        <taxon>Peduoviridae</taxon>
        <taxon>Maltschvirus</taxon>
        <taxon>Maltschvirus maltsch</taxon>
    </lineage>
</organism>
<reference evidence="2" key="1">
    <citation type="submission" date="2020-05" db="EMBL/GenBank/DDBJ databases">
        <authorList>
            <person name="Chiriac C."/>
            <person name="Salcher M."/>
            <person name="Ghai R."/>
            <person name="Kavagutti S V."/>
        </authorList>
    </citation>
    <scope>NUCLEOTIDE SEQUENCE</scope>
</reference>
<evidence type="ECO:0000313" key="1">
    <source>
        <dbReference type="EMBL" id="CAB4183923.1"/>
    </source>
</evidence>
<dbReference type="InterPro" id="IPR010982">
    <property type="entry name" value="Lambda_DNA-bd_dom_sf"/>
</dbReference>
<evidence type="ECO:0000313" key="3">
    <source>
        <dbReference type="EMBL" id="CAB5229743.1"/>
    </source>
</evidence>
<proteinExistence type="predicted"/>
<sequence length="67" mass="7398">MKTNDVLTHFGGKRATAEALGLSTQAVQAWKTIIPQKQAWRIDRLTNGVLKIDEALYATGRDKSIVT</sequence>
<dbReference type="EMBL" id="LR797433">
    <property type="protein sequence ID" value="CAB4216066.1"/>
    <property type="molecule type" value="Genomic_DNA"/>
</dbReference>
<dbReference type="SUPFAM" id="SSF47413">
    <property type="entry name" value="lambda repressor-like DNA-binding domains"/>
    <property type="match status" value="1"/>
</dbReference>
<protein>
    <submittedName>
        <fullName evidence="2">DNA-binding transcriptional regulator Cro</fullName>
    </submittedName>
</protein>
<gene>
    <name evidence="1" type="ORF">UFOVP1109_16</name>
    <name evidence="2" type="ORF">UFOVP1473_55</name>
    <name evidence="3" type="ORF">UFOVP1560_7</name>
</gene>
<name>A0A6J5SQ37_9CAUD</name>
<dbReference type="EMBL" id="LR797056">
    <property type="protein sequence ID" value="CAB4183923.1"/>
    <property type="molecule type" value="Genomic_DNA"/>
</dbReference>